<name>A0AAW7ILH5_9BACI</name>
<evidence type="ECO:0000259" key="2">
    <source>
        <dbReference type="Pfam" id="PF06970"/>
    </source>
</evidence>
<accession>A0AAW7ILH5</accession>
<sequence length="387" mass="44936">MTKKKDIEQKAPMGKRINGRAASKERYIQFFEFLLFDPVYREMKDKAKILYSYLKKKTLDNEKKMEEFQEDDIGTKSYADENGEIFCIADNSELSIILQCHPNRVKDQKDELKRYGLMDEVPQYQKASRLYICEPENLSERWMYIEEMKSLRAETVLENKAKAEKHKSKEKVTKQTVENEKEKAPGKSSVEADSKHNSQNVSYSNSQKVSYYNSQNVSKIYSKGFKSILKPKSTLNLSINEDIDNSSLPIPMLKILDDRIDRMIEFKLKVSDIELHFNAVKENFEIAEYGYTLSNLIDKMTFKPKNFADVMDNWLNRNRLKQNAVPVKEGKKQNPVREETVGDFLKEEMEVGFEQAASTVEGDSEQVKKDLQNKWKAWKNGSKVSGG</sequence>
<feature type="region of interest" description="Disordered" evidence="1">
    <location>
        <begin position="160"/>
        <end position="206"/>
    </location>
</feature>
<feature type="domain" description="Replication initiator A N-terminal" evidence="2">
    <location>
        <begin position="26"/>
        <end position="112"/>
    </location>
</feature>
<evidence type="ECO:0000256" key="1">
    <source>
        <dbReference type="SAM" id="MobiDB-lite"/>
    </source>
</evidence>
<evidence type="ECO:0000313" key="4">
    <source>
        <dbReference type="Proteomes" id="UP001234602"/>
    </source>
</evidence>
<protein>
    <submittedName>
        <fullName evidence="3">Replication initiator protein A</fullName>
    </submittedName>
</protein>
<dbReference type="InterPro" id="IPR010724">
    <property type="entry name" value="RepA_N"/>
</dbReference>
<dbReference type="AlphaFoldDB" id="A0AAW7ILH5"/>
<dbReference type="RefSeq" id="WP_289319213.1">
    <property type="nucleotide sequence ID" value="NZ_JAUCEY010000007.1"/>
</dbReference>
<reference evidence="3" key="1">
    <citation type="submission" date="2023-06" db="EMBL/GenBank/DDBJ databases">
        <title>Comparative genomics of Bacillaceae isolates and their secondary metabolite potential.</title>
        <authorList>
            <person name="Song L."/>
            <person name="Nielsen L.J."/>
            <person name="Mohite O."/>
            <person name="Xu X."/>
            <person name="Weber T."/>
            <person name="Kovacs A.T."/>
        </authorList>
    </citation>
    <scope>NUCLEOTIDE SEQUENCE</scope>
    <source>
        <strain evidence="3">D8_B_37</strain>
    </source>
</reference>
<gene>
    <name evidence="3" type="ORF">QUF89_02145</name>
</gene>
<comment type="caution">
    <text evidence="3">The sequence shown here is derived from an EMBL/GenBank/DDBJ whole genome shotgun (WGS) entry which is preliminary data.</text>
</comment>
<evidence type="ECO:0000313" key="3">
    <source>
        <dbReference type="EMBL" id="MDM5451048.1"/>
    </source>
</evidence>
<proteinExistence type="predicted"/>
<dbReference type="Pfam" id="PF06970">
    <property type="entry name" value="RepA_N"/>
    <property type="match status" value="1"/>
</dbReference>
<organism evidence="3 4">
    <name type="scientific">Peribacillus simplex</name>
    <dbReference type="NCBI Taxonomy" id="1478"/>
    <lineage>
        <taxon>Bacteria</taxon>
        <taxon>Bacillati</taxon>
        <taxon>Bacillota</taxon>
        <taxon>Bacilli</taxon>
        <taxon>Bacillales</taxon>
        <taxon>Bacillaceae</taxon>
        <taxon>Peribacillus</taxon>
    </lineage>
</organism>
<dbReference type="EMBL" id="JAUCEY010000007">
    <property type="protein sequence ID" value="MDM5451048.1"/>
    <property type="molecule type" value="Genomic_DNA"/>
</dbReference>
<feature type="compositionally biased region" description="Polar residues" evidence="1">
    <location>
        <begin position="197"/>
        <end position="206"/>
    </location>
</feature>
<dbReference type="Proteomes" id="UP001234602">
    <property type="component" value="Unassembled WGS sequence"/>
</dbReference>
<feature type="compositionally biased region" description="Basic and acidic residues" evidence="1">
    <location>
        <begin position="170"/>
        <end position="196"/>
    </location>
</feature>